<name>A0AA48L196_9FIRM</name>
<dbReference type="Proteomes" id="UP001335720">
    <property type="component" value="Chromosome"/>
</dbReference>
<proteinExistence type="predicted"/>
<dbReference type="AlphaFoldDB" id="A0AA48L196"/>
<keyword evidence="1" id="KW-1133">Transmembrane helix</keyword>
<evidence type="ECO:0000256" key="1">
    <source>
        <dbReference type="SAM" id="Phobius"/>
    </source>
</evidence>
<keyword evidence="1" id="KW-0472">Membrane</keyword>
<organism evidence="2">
    <name type="scientific">Candidatus Paraimprobicoccus trichonymphae</name>
    <dbReference type="NCBI Taxonomy" id="3033793"/>
    <lineage>
        <taxon>Bacteria</taxon>
        <taxon>Bacillati</taxon>
        <taxon>Bacillota</taxon>
        <taxon>Clostridia</taxon>
        <taxon>Candidatus Paraimprobicoccus</taxon>
    </lineage>
</organism>
<accession>A0AA48L196</accession>
<protein>
    <submittedName>
        <fullName evidence="2">Uncharacterized protein</fullName>
    </submittedName>
</protein>
<keyword evidence="1" id="KW-0812">Transmembrane</keyword>
<gene>
    <name evidence="2" type="ORF">RsTaC01_0126</name>
</gene>
<reference evidence="2" key="1">
    <citation type="journal article" date="2023" name="ISME J.">
        <title>Emergence of putative energy parasites within Clostridia revealed by genome analysis of a novel endosymbiotic clade.</title>
        <authorList>
            <person name="Takahashi K."/>
            <person name="Kuwahara H."/>
            <person name="Horikawa Y."/>
            <person name="Izawa K."/>
            <person name="Kato D."/>
            <person name="Inagaki T."/>
            <person name="Yuki M."/>
            <person name="Ohkuma M."/>
            <person name="Hongoh Y."/>
        </authorList>
    </citation>
    <scope>NUCLEOTIDE SEQUENCE</scope>
    <source>
        <strain evidence="2">RsTa-C01</strain>
    </source>
</reference>
<evidence type="ECO:0000313" key="2">
    <source>
        <dbReference type="EMBL" id="BED92415.1"/>
    </source>
</evidence>
<feature type="transmembrane region" description="Helical" evidence="1">
    <location>
        <begin position="379"/>
        <end position="405"/>
    </location>
</feature>
<dbReference type="KEGG" id="ptrh:RsTaC01_0126"/>
<sequence>MDKCEVDITQMDKLSQSEKIMLQAVIRKYNIWIGLMTPVFFQECSRISALKLSKSEKSIQLKISKMQEEQENMKESMSIIRAQLNKFHSKIELLESYIVDKTGDKSVELKEQIKKSKEVYEIMKQIYEKTDNLVNELKYNKKNVKDLAGKFGIITEKTMLNSLTNMINHLNKIKKQIDSFLLGKIKSNDLLQFVENGDNKTKTFLYNYEKIGNAINRKASTKHLEQGIEKMLLYGEKLSELKYLPKKHEQMDAKKVEDVANNVSNKIKNNIELLLNMNHNLVNHRELLYLAGIVSFFTKLYKFTSSAARIACRQIESILKNQFSEKQISEFSVKEPNKNNLDVKKRYKSLGNYFENINKKIKDWFNDISERFFKFIKNLIIGILWFFTVIICMLIFTGALLANFVLKGVPIIGAILCFIIDAAALIAILLLIKKMKKFSAEFSQNNKIKTFC</sequence>
<feature type="transmembrane region" description="Helical" evidence="1">
    <location>
        <begin position="411"/>
        <end position="432"/>
    </location>
</feature>
<dbReference type="EMBL" id="AP027925">
    <property type="protein sequence ID" value="BED92415.1"/>
    <property type="molecule type" value="Genomic_DNA"/>
</dbReference>